<sequence length="277" mass="32339">MKMLRDIIHKLKIDPRIEKLIFKEVELPRFLDDFNSLNEYWYPHPPCFIPLFLGHGASYKGINNHFFCERKVTYTEFFLENGYISEIARDSNQFIALIILKMIIIKDGVTEDIISFCDSVGFADYEIIDKFSIEFGDDPKNFEKLIYFKEKLPFKNIKNLEDYNGDFPSSLTILNANLENAALFEIAPTESLNEVGNFPLWLEINNEINNVDVFQDYLSKNLLKEAWLLLNKKGWLLKDVAACLEDLKVKANDELFNLVADNWIEGWKKSTFLDGNY</sequence>
<evidence type="ECO:0000313" key="2">
    <source>
        <dbReference type="Proteomes" id="UP000487757"/>
    </source>
</evidence>
<comment type="caution">
    <text evidence="1">The sequence shown here is derived from an EMBL/GenBank/DDBJ whole genome shotgun (WGS) entry which is preliminary data.</text>
</comment>
<reference evidence="1 2" key="1">
    <citation type="submission" date="2019-11" db="EMBL/GenBank/DDBJ databases">
        <title>Pedobacter petrophilus genome.</title>
        <authorList>
            <person name="Feldbauer M.J."/>
            <person name="Newman J.D."/>
        </authorList>
    </citation>
    <scope>NUCLEOTIDE SEQUENCE [LARGE SCALE GENOMIC DNA]</scope>
    <source>
        <strain evidence="1 2">LMG 29686</strain>
    </source>
</reference>
<organism evidence="1 2">
    <name type="scientific">Pedobacter petrophilus</name>
    <dbReference type="NCBI Taxonomy" id="1908241"/>
    <lineage>
        <taxon>Bacteria</taxon>
        <taxon>Pseudomonadati</taxon>
        <taxon>Bacteroidota</taxon>
        <taxon>Sphingobacteriia</taxon>
        <taxon>Sphingobacteriales</taxon>
        <taxon>Sphingobacteriaceae</taxon>
        <taxon>Pedobacter</taxon>
    </lineage>
</organism>
<gene>
    <name evidence="1" type="ORF">GJU39_10770</name>
</gene>
<dbReference type="OrthoDB" id="8481085at2"/>
<proteinExistence type="predicted"/>
<dbReference type="RefSeq" id="WP_154280812.1">
    <property type="nucleotide sequence ID" value="NZ_JBHUJQ010000001.1"/>
</dbReference>
<evidence type="ECO:0000313" key="1">
    <source>
        <dbReference type="EMBL" id="MRX76574.1"/>
    </source>
</evidence>
<dbReference type="Proteomes" id="UP000487757">
    <property type="component" value="Unassembled WGS sequence"/>
</dbReference>
<keyword evidence="2" id="KW-1185">Reference proteome</keyword>
<name>A0A7K0FZR6_9SPHI</name>
<dbReference type="AlphaFoldDB" id="A0A7K0FZR6"/>
<protein>
    <submittedName>
        <fullName evidence="1">Uncharacterized protein</fullName>
    </submittedName>
</protein>
<accession>A0A7K0FZR6</accession>
<dbReference type="EMBL" id="WKKH01000013">
    <property type="protein sequence ID" value="MRX76574.1"/>
    <property type="molecule type" value="Genomic_DNA"/>
</dbReference>